<dbReference type="Proteomes" id="UP001642540">
    <property type="component" value="Unassembled WGS sequence"/>
</dbReference>
<keyword evidence="2" id="KW-0808">Transferase</keyword>
<dbReference type="SUPFAM" id="SSF55729">
    <property type="entry name" value="Acyl-CoA N-acyltransferases (Nat)"/>
    <property type="match status" value="1"/>
</dbReference>
<evidence type="ECO:0000313" key="6">
    <source>
        <dbReference type="Proteomes" id="UP001642540"/>
    </source>
</evidence>
<evidence type="ECO:0000259" key="4">
    <source>
        <dbReference type="PROSITE" id="PS51186"/>
    </source>
</evidence>
<keyword evidence="6" id="KW-1185">Reference proteome</keyword>
<reference evidence="5 6" key="1">
    <citation type="submission" date="2024-08" db="EMBL/GenBank/DDBJ databases">
        <authorList>
            <person name="Cucini C."/>
            <person name="Frati F."/>
        </authorList>
    </citation>
    <scope>NUCLEOTIDE SEQUENCE [LARGE SCALE GENOMIC DNA]</scope>
</reference>
<evidence type="ECO:0000313" key="5">
    <source>
        <dbReference type="EMBL" id="CAL8101256.1"/>
    </source>
</evidence>
<dbReference type="InterPro" id="IPR000182">
    <property type="entry name" value="GNAT_dom"/>
</dbReference>
<dbReference type="Pfam" id="PF13302">
    <property type="entry name" value="Acetyltransf_3"/>
    <property type="match status" value="1"/>
</dbReference>
<organism evidence="5 6">
    <name type="scientific">Orchesella dallaii</name>
    <dbReference type="NCBI Taxonomy" id="48710"/>
    <lineage>
        <taxon>Eukaryota</taxon>
        <taxon>Metazoa</taxon>
        <taxon>Ecdysozoa</taxon>
        <taxon>Arthropoda</taxon>
        <taxon>Hexapoda</taxon>
        <taxon>Collembola</taxon>
        <taxon>Entomobryomorpha</taxon>
        <taxon>Entomobryoidea</taxon>
        <taxon>Orchesellidae</taxon>
        <taxon>Orchesellinae</taxon>
        <taxon>Orchesella</taxon>
    </lineage>
</organism>
<dbReference type="Gene3D" id="3.40.630.30">
    <property type="match status" value="1"/>
</dbReference>
<dbReference type="PANTHER" id="PTHR13256">
    <property type="entry name" value="N-ACETYLTRANSFERASE 9"/>
    <property type="match status" value="1"/>
</dbReference>
<protein>
    <recommendedName>
        <fullName evidence="4">N-acetyltransferase domain-containing protein</fullName>
    </recommendedName>
</protein>
<evidence type="ECO:0000256" key="2">
    <source>
        <dbReference type="ARBA" id="ARBA00022679"/>
    </source>
</evidence>
<dbReference type="InterPro" id="IPR039135">
    <property type="entry name" value="NAT9-like"/>
</dbReference>
<comment type="caution">
    <text evidence="5">The sequence shown here is derived from an EMBL/GenBank/DDBJ whole genome shotgun (WGS) entry which is preliminary data.</text>
</comment>
<evidence type="ECO:0000256" key="3">
    <source>
        <dbReference type="ARBA" id="ARBA00023315"/>
    </source>
</evidence>
<keyword evidence="3" id="KW-0012">Acyltransferase</keyword>
<sequence>MRHDDNFKIMGQKVVLVPYRKSHVPKYHEWMEDEETLRLTGSDRLTLDEEFEMQQKWAEDNDKCTFIILDGELWKTSEGNEVTAMVGDTNLFFNILPSSNGEEEEDAQQCPYSVAEIEIMIAEKSARRKGLATEALTLMMTFGKEELGVQKFIAKIKEDNESSIALFEKLGFREVERSKTFHEVTLEKHS</sequence>
<gene>
    <name evidence="5" type="ORF">ODALV1_LOCUS10783</name>
</gene>
<proteinExistence type="inferred from homology"/>
<name>A0ABP1QG91_9HEXA</name>
<feature type="domain" description="N-acetyltransferase" evidence="4">
    <location>
        <begin position="14"/>
        <end position="190"/>
    </location>
</feature>
<dbReference type="EMBL" id="CAXLJM020000033">
    <property type="protein sequence ID" value="CAL8101256.1"/>
    <property type="molecule type" value="Genomic_DNA"/>
</dbReference>
<dbReference type="InterPro" id="IPR016181">
    <property type="entry name" value="Acyl_CoA_acyltransferase"/>
</dbReference>
<accession>A0ABP1QG91</accession>
<dbReference type="PROSITE" id="PS51186">
    <property type="entry name" value="GNAT"/>
    <property type="match status" value="1"/>
</dbReference>
<dbReference type="PANTHER" id="PTHR13256:SF16">
    <property type="entry name" value="ALPHA_BETA-TUBULIN-N-ACETYLTRANSFERASE 9"/>
    <property type="match status" value="1"/>
</dbReference>
<evidence type="ECO:0000256" key="1">
    <source>
        <dbReference type="ARBA" id="ARBA00009342"/>
    </source>
</evidence>
<comment type="similarity">
    <text evidence="1">Belongs to the acetyltransferase family. GNAT subfamily.</text>
</comment>